<feature type="domain" description="Tripartite ATP-independent periplasmic transporters DctQ component" evidence="10">
    <location>
        <begin position="22"/>
        <end position="147"/>
    </location>
</feature>
<feature type="transmembrane region" description="Helical" evidence="9">
    <location>
        <begin position="43"/>
        <end position="61"/>
    </location>
</feature>
<sequence length="160" mass="18061">MKHLAKIADTLSVILFALLVADVFLQVLARLFKISNVTWTEELSRFLFVWLIFIGAFTMIRRGMNIRFDLVEDVLPTKVWKITFTIGNICSLLFLVVIAFYGSQLAIMNMTQLSPVMQIPMGLVYAALPVGAILMIAAQIELYFKLMKNRGENLAHSSSD</sequence>
<dbReference type="RefSeq" id="WP_036187979.1">
    <property type="nucleotide sequence ID" value="NZ_AVDA01000017.1"/>
</dbReference>
<feature type="transmembrane region" description="Helical" evidence="9">
    <location>
        <begin position="82"/>
        <end position="102"/>
    </location>
</feature>
<dbReference type="PANTHER" id="PTHR35011:SF2">
    <property type="entry name" value="2,3-DIKETO-L-GULONATE TRAP TRANSPORTER SMALL PERMEASE PROTEIN YIAM"/>
    <property type="match status" value="1"/>
</dbReference>
<organism evidence="11 12">
    <name type="scientific">Ureibacillus manganicus DSM 26584</name>
    <dbReference type="NCBI Taxonomy" id="1384049"/>
    <lineage>
        <taxon>Bacteria</taxon>
        <taxon>Bacillati</taxon>
        <taxon>Bacillota</taxon>
        <taxon>Bacilli</taxon>
        <taxon>Bacillales</taxon>
        <taxon>Caryophanaceae</taxon>
        <taxon>Ureibacillus</taxon>
    </lineage>
</organism>
<evidence type="ECO:0000256" key="3">
    <source>
        <dbReference type="ARBA" id="ARBA00022475"/>
    </source>
</evidence>
<evidence type="ECO:0000256" key="9">
    <source>
        <dbReference type="SAM" id="Phobius"/>
    </source>
</evidence>
<proteinExistence type="inferred from homology"/>
<comment type="caution">
    <text evidence="11">The sequence shown here is derived from an EMBL/GenBank/DDBJ whole genome shotgun (WGS) entry which is preliminary data.</text>
</comment>
<evidence type="ECO:0000256" key="1">
    <source>
        <dbReference type="ARBA" id="ARBA00004429"/>
    </source>
</evidence>
<dbReference type="Pfam" id="PF04290">
    <property type="entry name" value="DctQ"/>
    <property type="match status" value="1"/>
</dbReference>
<dbReference type="PANTHER" id="PTHR35011">
    <property type="entry name" value="2,3-DIKETO-L-GULONATE TRAP TRANSPORTER SMALL PERMEASE PROTEIN YIAM"/>
    <property type="match status" value="1"/>
</dbReference>
<keyword evidence="2" id="KW-0813">Transport</keyword>
<dbReference type="Proteomes" id="UP000030416">
    <property type="component" value="Unassembled WGS sequence"/>
</dbReference>
<dbReference type="eggNOG" id="COG3090">
    <property type="taxonomic scope" value="Bacteria"/>
</dbReference>
<comment type="subcellular location">
    <subcellularLocation>
        <location evidence="1">Cell inner membrane</location>
        <topology evidence="1">Multi-pass membrane protein</topology>
    </subcellularLocation>
</comment>
<reference evidence="11 12" key="1">
    <citation type="submission" date="2014-02" db="EMBL/GenBank/DDBJ databases">
        <title>Draft genome sequence of Lysinibacillus manganicus DSM 26584T.</title>
        <authorList>
            <person name="Zhang F."/>
            <person name="Wang G."/>
            <person name="Zhang L."/>
        </authorList>
    </citation>
    <scope>NUCLEOTIDE SEQUENCE [LARGE SCALE GENOMIC DNA]</scope>
    <source>
        <strain evidence="11 12">DSM 26584</strain>
    </source>
</reference>
<evidence type="ECO:0000256" key="2">
    <source>
        <dbReference type="ARBA" id="ARBA00022448"/>
    </source>
</evidence>
<evidence type="ECO:0000259" key="10">
    <source>
        <dbReference type="Pfam" id="PF04290"/>
    </source>
</evidence>
<keyword evidence="5 9" id="KW-0812">Transmembrane</keyword>
<keyword evidence="4" id="KW-0997">Cell inner membrane</keyword>
<keyword evidence="6 9" id="KW-1133">Transmembrane helix</keyword>
<accession>A0A0A3I4M2</accession>
<gene>
    <name evidence="11" type="ORF">CD29_14315</name>
</gene>
<dbReference type="InterPro" id="IPR007387">
    <property type="entry name" value="TRAP_DctQ"/>
</dbReference>
<keyword evidence="7 9" id="KW-0472">Membrane</keyword>
<dbReference type="InterPro" id="IPR055348">
    <property type="entry name" value="DctQ"/>
</dbReference>
<feature type="transmembrane region" description="Helical" evidence="9">
    <location>
        <begin position="122"/>
        <end position="144"/>
    </location>
</feature>
<evidence type="ECO:0000313" key="12">
    <source>
        <dbReference type="Proteomes" id="UP000030416"/>
    </source>
</evidence>
<name>A0A0A3I4M2_9BACL</name>
<comment type="similarity">
    <text evidence="8">Belongs to the TRAP transporter small permease family.</text>
</comment>
<evidence type="ECO:0000256" key="6">
    <source>
        <dbReference type="ARBA" id="ARBA00022989"/>
    </source>
</evidence>
<dbReference type="GO" id="GO:0022857">
    <property type="term" value="F:transmembrane transporter activity"/>
    <property type="evidence" value="ECO:0007669"/>
    <property type="project" value="TreeGrafter"/>
</dbReference>
<feature type="transmembrane region" description="Helical" evidence="9">
    <location>
        <begin position="12"/>
        <end position="31"/>
    </location>
</feature>
<dbReference type="GO" id="GO:0005886">
    <property type="term" value="C:plasma membrane"/>
    <property type="evidence" value="ECO:0007669"/>
    <property type="project" value="UniProtKB-SubCell"/>
</dbReference>
<dbReference type="AlphaFoldDB" id="A0A0A3I4M2"/>
<evidence type="ECO:0000313" key="11">
    <source>
        <dbReference type="EMBL" id="KGR77623.1"/>
    </source>
</evidence>
<dbReference type="GO" id="GO:0015740">
    <property type="term" value="P:C4-dicarboxylate transport"/>
    <property type="evidence" value="ECO:0007669"/>
    <property type="project" value="TreeGrafter"/>
</dbReference>
<evidence type="ECO:0000256" key="7">
    <source>
        <dbReference type="ARBA" id="ARBA00023136"/>
    </source>
</evidence>
<evidence type="ECO:0000256" key="5">
    <source>
        <dbReference type="ARBA" id="ARBA00022692"/>
    </source>
</evidence>
<keyword evidence="12" id="KW-1185">Reference proteome</keyword>
<protein>
    <recommendedName>
        <fullName evidence="10">Tripartite ATP-independent periplasmic transporters DctQ component domain-containing protein</fullName>
    </recommendedName>
</protein>
<keyword evidence="3" id="KW-1003">Cell membrane</keyword>
<dbReference type="EMBL" id="JPVN01000017">
    <property type="protein sequence ID" value="KGR77623.1"/>
    <property type="molecule type" value="Genomic_DNA"/>
</dbReference>
<dbReference type="STRING" id="1384049.CD29_14315"/>
<evidence type="ECO:0000256" key="8">
    <source>
        <dbReference type="ARBA" id="ARBA00038436"/>
    </source>
</evidence>
<evidence type="ECO:0000256" key="4">
    <source>
        <dbReference type="ARBA" id="ARBA00022519"/>
    </source>
</evidence>